<dbReference type="EMBL" id="ASGP02000006">
    <property type="protein sequence ID" value="KAH9501285.1"/>
    <property type="molecule type" value="Genomic_DNA"/>
</dbReference>
<dbReference type="PANTHER" id="PTHR22975:SF9">
    <property type="entry name" value="ECHINUS SPLICE FORM 3"/>
    <property type="match status" value="1"/>
</dbReference>
<evidence type="ECO:0000256" key="1">
    <source>
        <dbReference type="ARBA" id="ARBA00022786"/>
    </source>
</evidence>
<dbReference type="InterPro" id="IPR052398">
    <property type="entry name" value="Ubiquitin_hydrolase_53/54"/>
</dbReference>
<feature type="compositionally biased region" description="Polar residues" evidence="3">
    <location>
        <begin position="1198"/>
        <end position="1210"/>
    </location>
</feature>
<comment type="caution">
    <text evidence="5">The sequence shown here is derived from an EMBL/GenBank/DDBJ whole genome shotgun (WGS) entry which is preliminary data.</text>
</comment>
<proteinExistence type="predicted"/>
<feature type="region of interest" description="Disordered" evidence="3">
    <location>
        <begin position="1275"/>
        <end position="1311"/>
    </location>
</feature>
<feature type="compositionally biased region" description="Polar residues" evidence="3">
    <location>
        <begin position="908"/>
        <end position="917"/>
    </location>
</feature>
<feature type="compositionally biased region" description="Pro residues" evidence="3">
    <location>
        <begin position="1168"/>
        <end position="1179"/>
    </location>
</feature>
<keyword evidence="2 5" id="KW-0378">Hydrolase</keyword>
<feature type="compositionally biased region" description="Low complexity" evidence="3">
    <location>
        <begin position="1343"/>
        <end position="1361"/>
    </location>
</feature>
<dbReference type="PANTHER" id="PTHR22975">
    <property type="entry name" value="UBIQUITIN SPECIFIC PROTEINASE"/>
    <property type="match status" value="1"/>
</dbReference>
<keyword evidence="6" id="KW-1185">Reference proteome</keyword>
<organism evidence="5 6">
    <name type="scientific">Dermatophagoides farinae</name>
    <name type="common">American house dust mite</name>
    <dbReference type="NCBI Taxonomy" id="6954"/>
    <lineage>
        <taxon>Eukaryota</taxon>
        <taxon>Metazoa</taxon>
        <taxon>Ecdysozoa</taxon>
        <taxon>Arthropoda</taxon>
        <taxon>Chelicerata</taxon>
        <taxon>Arachnida</taxon>
        <taxon>Acari</taxon>
        <taxon>Acariformes</taxon>
        <taxon>Sarcoptiformes</taxon>
        <taxon>Astigmata</taxon>
        <taxon>Psoroptidia</taxon>
        <taxon>Analgoidea</taxon>
        <taxon>Pyroglyphidae</taxon>
        <taxon>Dermatophagoidinae</taxon>
        <taxon>Dermatophagoides</taxon>
    </lineage>
</organism>
<feature type="region of interest" description="Disordered" evidence="3">
    <location>
        <begin position="680"/>
        <end position="754"/>
    </location>
</feature>
<gene>
    <name evidence="5" type="primary">USP54</name>
    <name evidence="5" type="ORF">DERF_012143</name>
</gene>
<dbReference type="GO" id="GO:0016579">
    <property type="term" value="P:protein deubiquitination"/>
    <property type="evidence" value="ECO:0007669"/>
    <property type="project" value="InterPro"/>
</dbReference>
<protein>
    <submittedName>
        <fullName evidence="5">Ubiquitinyl hydrolase</fullName>
    </submittedName>
</protein>
<dbReference type="InterPro" id="IPR038765">
    <property type="entry name" value="Papain-like_cys_pep_sf"/>
</dbReference>
<feature type="compositionally biased region" description="Low complexity" evidence="3">
    <location>
        <begin position="518"/>
        <end position="539"/>
    </location>
</feature>
<feature type="compositionally biased region" description="Basic and acidic residues" evidence="3">
    <location>
        <begin position="889"/>
        <end position="907"/>
    </location>
</feature>
<dbReference type="Pfam" id="PF00443">
    <property type="entry name" value="UCH"/>
    <property type="match status" value="1"/>
</dbReference>
<dbReference type="Gene3D" id="3.90.70.10">
    <property type="entry name" value="Cysteine proteinases"/>
    <property type="match status" value="1"/>
</dbReference>
<dbReference type="GO" id="GO:0004843">
    <property type="term" value="F:cysteine-type deubiquitinase activity"/>
    <property type="evidence" value="ECO:0007669"/>
    <property type="project" value="InterPro"/>
</dbReference>
<feature type="compositionally biased region" description="Low complexity" evidence="3">
    <location>
        <begin position="489"/>
        <end position="505"/>
    </location>
</feature>
<feature type="region of interest" description="Disordered" evidence="3">
    <location>
        <begin position="867"/>
        <end position="956"/>
    </location>
</feature>
<dbReference type="InterPro" id="IPR001394">
    <property type="entry name" value="Peptidase_C19_UCH"/>
</dbReference>
<sequence length="1515" mass="170258">MEMETIHSTMIYDPGPVLDNDLSMKNYFNNHHNHNHNHPELEHLAKTMPSPTMIDNESNMISPTSSTNHIRSQSRMSISHDKGLLNMPGQNNCFLNSAVQVLWHLDIFRRSFRELQGHACMGDSCIFCALKELFNQFQSSTESALPPDSLRFALAQAFSDQRRFRLGYMDDAAECFENILFRIHYHITNQELDSQSKCLPHCIPHEKFSMNLFEQIICYSCGATSDPFMFSQMVHYISTSALCTAATTTSSSSSTLTSTSNHNVVVNVVGNNKNNNNNGHNNVADDNVSGHKIMLNFGQLIKMVNSMGDIRNCPKMCGAKMNIEKRLLNRPDIISIGLVWDTDHPSLSFIRNVYQLIGTNIRLNEIFNLNETNSFHHHHHHDQQFDNQQLDLVGLVTYYGKHYSTYIFNTKLSQWIYFDDATVRVVGPRWQQVVEKCIKGHFQPLLLLYSNPNAKIINTSYASKEIIPMTVIKKPVVDEMESSSLVVNSSSNIVNPPTSITTRKSPTPPPIPPHNLLSSYTKPKSSSDTTTTINNSKSDTVSHHSNHHHQQQQKPNPLLYRPNVAHYNSDVPDSPSATSTTSYFSDVGADSTDGYISRKTVENIIKIQQRSKSSAKTLKNSLKLDNPLSTMINNSIYDNQKYNRNSSSSLESFDSVVRGSKICSTLPTSMMMNQMNTCSLQRRDSGNSSSDRASSASSNDTSYHYSQRQQLMSKNSHRNTLTAKNASDQGYDSFSLSSSDSYPSTISPSKLNNRLKQIPEDDSQLIEMVNNLPTMDECDKLCSEADILLLRSHEKEREGDLRAAAALSDSAAAKARLAMDIPYSNHQTLISAKMKHSMCVMRSASLHKRVVELETEEKRLLKVAAMEAAVHHSRQSSRDSSYGRHSRQSSRDNKDPTKSISAHKQDASNDNTMNAVKSKSDSKNHWPSLEIYATLPKKSKRKSNTKDTISAENAANKMKDNATKSIASNYDHQLIYENLQMIKSQTKSNKSRVSLISDSEFSDYYSEWEAIRKKKPQTKINDPITNTGWQSCRENTDSDAGYAEFGSPQVSSKLSKSNLNNKKIAPKSQCKVKRKLMFGNFLKSKNQSLPDLREEILHHNNNNNNNETAEGNKCKDDENIHRSSAVAQINAKGFHQSHRSFVAEQGFKSKPLLIKVKPPAVLNGSKKPLPPLPLPPLPPLSSSRSSFEKQVQHEQYESSKNNQIAPKATTNTTAIVKSDCAIREKPLPPKRNLFLEELNRKRSEILKCDKQNNNMDNDGPRDDRKNEKIYCNVQLKTLPSPSNIGQQQQQQDKGKLKSATVSGPTPVPIISRKPSMFEITNFISKNSPPPSSNQSIDHNRIITTTTSSTSSSSSTTTTTTTVHMPIPVNPLSTRLQRPPDYETTLKRLHQKQSNPIYSNLPPPPPSPTTTTIPMIMMLEQRTNFNDQIIPSSSFNTNHQQQVNLQQQTYQTLSNSIDTQILPATQRNNKKSVKFSDHIELVACADDDDEIDEPLPNLLLEKVLGKTQNLVYTLQK</sequence>
<dbReference type="PROSITE" id="PS50235">
    <property type="entry name" value="USP_3"/>
    <property type="match status" value="1"/>
</dbReference>
<evidence type="ECO:0000313" key="5">
    <source>
        <dbReference type="EMBL" id="KAH9501285.1"/>
    </source>
</evidence>
<feature type="region of interest" description="Disordered" evidence="3">
    <location>
        <begin position="1165"/>
        <end position="1210"/>
    </location>
</feature>
<name>A0A922HP18_DERFA</name>
<feature type="domain" description="USP" evidence="4">
    <location>
        <begin position="82"/>
        <end position="452"/>
    </location>
</feature>
<dbReference type="SUPFAM" id="SSF54001">
    <property type="entry name" value="Cysteine proteinases"/>
    <property type="match status" value="1"/>
</dbReference>
<evidence type="ECO:0000259" key="4">
    <source>
        <dbReference type="PROSITE" id="PS50235"/>
    </source>
</evidence>
<feature type="region of interest" description="Disordered" evidence="3">
    <location>
        <begin position="1343"/>
        <end position="1377"/>
    </location>
</feature>
<evidence type="ECO:0000256" key="2">
    <source>
        <dbReference type="ARBA" id="ARBA00022801"/>
    </source>
</evidence>
<accession>A0A922HP18</accession>
<evidence type="ECO:0000313" key="6">
    <source>
        <dbReference type="Proteomes" id="UP000790347"/>
    </source>
</evidence>
<feature type="compositionally biased region" description="Basic and acidic residues" evidence="3">
    <location>
        <begin position="1186"/>
        <end position="1197"/>
    </location>
</feature>
<feature type="compositionally biased region" description="Polar residues" evidence="3">
    <location>
        <begin position="1275"/>
        <end position="1285"/>
    </location>
</feature>
<dbReference type="CDD" id="cd02257">
    <property type="entry name" value="Peptidase_C19"/>
    <property type="match status" value="1"/>
</dbReference>
<feature type="compositionally biased region" description="Low complexity" evidence="3">
    <location>
        <begin position="686"/>
        <end position="702"/>
    </location>
</feature>
<feature type="compositionally biased region" description="Polar residues" evidence="3">
    <location>
        <begin position="575"/>
        <end position="584"/>
    </location>
</feature>
<evidence type="ECO:0000256" key="3">
    <source>
        <dbReference type="SAM" id="MobiDB-lite"/>
    </source>
</evidence>
<feature type="region of interest" description="Disordered" evidence="3">
    <location>
        <begin position="489"/>
        <end position="585"/>
    </location>
</feature>
<dbReference type="InterPro" id="IPR028889">
    <property type="entry name" value="USP"/>
</dbReference>
<keyword evidence="1" id="KW-0833">Ubl conjugation pathway</keyword>
<feature type="compositionally biased region" description="Polar residues" evidence="3">
    <location>
        <begin position="703"/>
        <end position="726"/>
    </location>
</feature>
<feature type="compositionally biased region" description="Low complexity" evidence="3">
    <location>
        <begin position="727"/>
        <end position="749"/>
    </location>
</feature>
<reference evidence="5" key="1">
    <citation type="submission" date="2013-05" db="EMBL/GenBank/DDBJ databases">
        <authorList>
            <person name="Yim A.K.Y."/>
            <person name="Chan T.F."/>
            <person name="Ji K.M."/>
            <person name="Liu X.Y."/>
            <person name="Zhou J.W."/>
            <person name="Li R.Q."/>
            <person name="Yang K.Y."/>
            <person name="Li J."/>
            <person name="Li M."/>
            <person name="Law P.T.W."/>
            <person name="Wu Y.L."/>
            <person name="Cai Z.L."/>
            <person name="Qin H."/>
            <person name="Bao Y."/>
            <person name="Leung R.K.K."/>
            <person name="Ng P.K.S."/>
            <person name="Zou J."/>
            <person name="Zhong X.J."/>
            <person name="Ran P.X."/>
            <person name="Zhong N.S."/>
            <person name="Liu Z.G."/>
            <person name="Tsui S.K.W."/>
        </authorList>
    </citation>
    <scope>NUCLEOTIDE SEQUENCE</scope>
    <source>
        <strain evidence="5">Derf</strain>
        <tissue evidence="5">Whole organism</tissue>
    </source>
</reference>
<reference evidence="5" key="2">
    <citation type="journal article" date="2022" name="Res Sq">
        <title>Comparative Genomics Reveals Insights into the Divergent Evolution of Astigmatic Mites and Household Pest Adaptations.</title>
        <authorList>
            <person name="Xiong Q."/>
            <person name="Wan A.T.-Y."/>
            <person name="Liu X.-Y."/>
            <person name="Fung C.S.-H."/>
            <person name="Xiao X."/>
            <person name="Malainual N."/>
            <person name="Hou J."/>
            <person name="Wang L."/>
            <person name="Wang M."/>
            <person name="Yang K."/>
            <person name="Cui Y."/>
            <person name="Leung E."/>
            <person name="Nong W."/>
            <person name="Shin S.-K."/>
            <person name="Au S."/>
            <person name="Jeong K.Y."/>
            <person name="Chew F.T."/>
            <person name="Hui J."/>
            <person name="Leung T.F."/>
            <person name="Tungtrongchitr A."/>
            <person name="Zhong N."/>
            <person name="Liu Z."/>
            <person name="Tsui S."/>
        </authorList>
    </citation>
    <scope>NUCLEOTIDE SEQUENCE</scope>
    <source>
        <strain evidence="5">Derf</strain>
        <tissue evidence="5">Whole organism</tissue>
    </source>
</reference>
<dbReference type="Proteomes" id="UP000790347">
    <property type="component" value="Unassembled WGS sequence"/>
</dbReference>